<dbReference type="Proteomes" id="UP000008064">
    <property type="component" value="Unassembled WGS sequence"/>
</dbReference>
<evidence type="ECO:0000313" key="1">
    <source>
        <dbReference type="EMBL" id="EGO31093.1"/>
    </source>
</evidence>
<proteinExistence type="predicted"/>
<accession>F8NEU5</accession>
<name>F8NEU5_SERL9</name>
<dbReference type="RefSeq" id="XP_007312977.1">
    <property type="nucleotide sequence ID" value="XM_007312915.1"/>
</dbReference>
<dbReference type="GeneID" id="18810660"/>
<protein>
    <submittedName>
        <fullName evidence="1">Uncharacterized protein</fullName>
    </submittedName>
</protein>
<reference evidence="1" key="1">
    <citation type="submission" date="2011-04" db="EMBL/GenBank/DDBJ databases">
        <title>Evolution of plant cell wall degrading machinery underlies the functional diversity of forest fungi.</title>
        <authorList>
            <consortium name="US DOE Joint Genome Institute (JGI-PGF)"/>
            <person name="Eastwood D.C."/>
            <person name="Floudas D."/>
            <person name="Binder M."/>
            <person name="Majcherczyk A."/>
            <person name="Schneider P."/>
            <person name="Aerts A."/>
            <person name="Asiegbu F.O."/>
            <person name="Baker S.E."/>
            <person name="Barry K."/>
            <person name="Bendiksby M."/>
            <person name="Blumentritt M."/>
            <person name="Coutinho P.M."/>
            <person name="Cullen D."/>
            <person name="Cullen D."/>
            <person name="Gathman A."/>
            <person name="Goodell B."/>
            <person name="Henrissat B."/>
            <person name="Ihrmark K."/>
            <person name="Kauserud H."/>
            <person name="Kohler A."/>
            <person name="LaButti K."/>
            <person name="Lapidus A."/>
            <person name="Lavin J.L."/>
            <person name="Lee Y.-H."/>
            <person name="Lindquist E."/>
            <person name="Lilly W."/>
            <person name="Lucas S."/>
            <person name="Morin E."/>
            <person name="Murat C."/>
            <person name="Oguiza J.A."/>
            <person name="Park J."/>
            <person name="Pisabarro A.G."/>
            <person name="Riley R."/>
            <person name="Rosling A."/>
            <person name="Salamov A."/>
            <person name="Schmidt O."/>
            <person name="Schmutz J."/>
            <person name="Skrede I."/>
            <person name="Stenlid J."/>
            <person name="Wiebenga A."/>
            <person name="Xie X."/>
            <person name="Kues U."/>
            <person name="Hibbett D.S."/>
            <person name="Hoffmeister D."/>
            <person name="Hogberg N."/>
            <person name="Martin F."/>
            <person name="Grigoriev I.V."/>
            <person name="Watkinson S.C."/>
        </authorList>
    </citation>
    <scope>NUCLEOTIDE SEQUENCE</scope>
    <source>
        <strain evidence="1">S7.9</strain>
    </source>
</reference>
<gene>
    <name evidence="1" type="ORF">SERLADRAFT_376724</name>
</gene>
<dbReference type="EMBL" id="GL945428">
    <property type="protein sequence ID" value="EGO31093.1"/>
    <property type="molecule type" value="Genomic_DNA"/>
</dbReference>
<dbReference type="HOGENOM" id="CLU_3070139_0_0_1"/>
<dbReference type="AlphaFoldDB" id="F8NEU5"/>
<dbReference type="KEGG" id="sla:SERLADRAFT_376724"/>
<organism>
    <name type="scientific">Serpula lacrymans var. lacrymans (strain S7.9)</name>
    <name type="common">Dry rot fungus</name>
    <dbReference type="NCBI Taxonomy" id="578457"/>
    <lineage>
        <taxon>Eukaryota</taxon>
        <taxon>Fungi</taxon>
        <taxon>Dikarya</taxon>
        <taxon>Basidiomycota</taxon>
        <taxon>Agaricomycotina</taxon>
        <taxon>Agaricomycetes</taxon>
        <taxon>Agaricomycetidae</taxon>
        <taxon>Boletales</taxon>
        <taxon>Coniophorineae</taxon>
        <taxon>Serpulaceae</taxon>
        <taxon>Serpula</taxon>
    </lineage>
</organism>
<sequence>MKTKHRGASATSQILLQCNKYKPARQGQIHNHHLLFVSIVNKMKNDQSGQKEI</sequence>